<dbReference type="Pfam" id="PF00018">
    <property type="entry name" value="SH3_1"/>
    <property type="match status" value="1"/>
</dbReference>
<dbReference type="InterPro" id="IPR036028">
    <property type="entry name" value="SH3-like_dom_sf"/>
</dbReference>
<dbReference type="Proteomes" id="UP000018467">
    <property type="component" value="Unassembled WGS sequence"/>
</dbReference>
<dbReference type="GO" id="GO:0005737">
    <property type="term" value="C:cytoplasm"/>
    <property type="evidence" value="ECO:0007669"/>
    <property type="project" value="TreeGrafter"/>
</dbReference>
<keyword evidence="2" id="KW-0343">GTPase activation</keyword>
<dbReference type="PANTHER" id="PTHR23176:SF107">
    <property type="entry name" value="RHO GTPASE-ACTIVATING PROTEIN 12"/>
    <property type="match status" value="1"/>
</dbReference>
<accession>A0A3B1JL00</accession>
<feature type="compositionally biased region" description="Polar residues" evidence="4">
    <location>
        <begin position="131"/>
        <end position="140"/>
    </location>
</feature>
<evidence type="ECO:0000256" key="2">
    <source>
        <dbReference type="ARBA" id="ARBA00022468"/>
    </source>
</evidence>
<dbReference type="Bgee" id="ENSAMXG00000031480">
    <property type="expression patterns" value="Expressed in olfactory epithelium and 14 other cell types or tissues"/>
</dbReference>
<keyword evidence="7" id="KW-1185">Reference proteome</keyword>
<keyword evidence="1 3" id="KW-0728">SH3 domain</keyword>
<evidence type="ECO:0000256" key="4">
    <source>
        <dbReference type="SAM" id="MobiDB-lite"/>
    </source>
</evidence>
<dbReference type="GeneTree" id="ENSGT00950000182860"/>
<dbReference type="InParanoid" id="A0A3B1JL00"/>
<reference evidence="6" key="3">
    <citation type="submission" date="2025-08" db="UniProtKB">
        <authorList>
            <consortium name="Ensembl"/>
        </authorList>
    </citation>
    <scope>IDENTIFICATION</scope>
</reference>
<evidence type="ECO:0000259" key="5">
    <source>
        <dbReference type="PROSITE" id="PS50002"/>
    </source>
</evidence>
<organism evidence="6 7">
    <name type="scientific">Astyanax mexicanus</name>
    <name type="common">Blind cave fish</name>
    <name type="synonym">Astyanax fasciatus mexicanus</name>
    <dbReference type="NCBI Taxonomy" id="7994"/>
    <lineage>
        <taxon>Eukaryota</taxon>
        <taxon>Metazoa</taxon>
        <taxon>Chordata</taxon>
        <taxon>Craniata</taxon>
        <taxon>Vertebrata</taxon>
        <taxon>Euteleostomi</taxon>
        <taxon>Actinopterygii</taxon>
        <taxon>Neopterygii</taxon>
        <taxon>Teleostei</taxon>
        <taxon>Ostariophysi</taxon>
        <taxon>Characiformes</taxon>
        <taxon>Characoidei</taxon>
        <taxon>Acestrorhamphidae</taxon>
        <taxon>Acestrorhamphinae</taxon>
        <taxon>Astyanax</taxon>
    </lineage>
</organism>
<evidence type="ECO:0000256" key="3">
    <source>
        <dbReference type="PROSITE-ProRule" id="PRU00192"/>
    </source>
</evidence>
<dbReference type="CDD" id="cd12070">
    <property type="entry name" value="SH3_ARHGAP12"/>
    <property type="match status" value="1"/>
</dbReference>
<dbReference type="AlphaFoldDB" id="A0A3B1JL00"/>
<dbReference type="PANTHER" id="PTHR23176">
    <property type="entry name" value="RHO/RAC/CDC GTPASE-ACTIVATING PROTEIN"/>
    <property type="match status" value="1"/>
</dbReference>
<dbReference type="SMART" id="SM00326">
    <property type="entry name" value="SH3"/>
    <property type="match status" value="1"/>
</dbReference>
<sequence>MADLAVAPGQPYIEVEYDYEYKFKDRMITIKQGECYLLVKKTNEDWWQVRKEEGSKAFYVPAQYVREVRRALMPPPKPLPHSGGGVGTRGGSVKSPLTTNTAEREVPNPLLNPTPASRTESAQHPPLYNCGSENSANKVV</sequence>
<evidence type="ECO:0000313" key="6">
    <source>
        <dbReference type="Ensembl" id="ENSAMXP00000042396.1"/>
    </source>
</evidence>
<reference evidence="7" key="1">
    <citation type="submission" date="2013-03" db="EMBL/GenBank/DDBJ databases">
        <authorList>
            <person name="Jeffery W."/>
            <person name="Warren W."/>
            <person name="Wilson R.K."/>
        </authorList>
    </citation>
    <scope>NUCLEOTIDE SEQUENCE</scope>
    <source>
        <strain evidence="7">female</strain>
    </source>
</reference>
<protein>
    <recommendedName>
        <fullName evidence="5">SH3 domain-containing protein</fullName>
    </recommendedName>
</protein>
<dbReference type="Ensembl" id="ENSAMXT00000032192.1">
    <property type="protein sequence ID" value="ENSAMXP00000042396.1"/>
    <property type="gene ID" value="ENSAMXG00000031480.1"/>
</dbReference>
<evidence type="ECO:0000256" key="1">
    <source>
        <dbReference type="ARBA" id="ARBA00022443"/>
    </source>
</evidence>
<evidence type="ECO:0000313" key="7">
    <source>
        <dbReference type="Proteomes" id="UP000018467"/>
    </source>
</evidence>
<feature type="domain" description="SH3" evidence="5">
    <location>
        <begin position="8"/>
        <end position="70"/>
    </location>
</feature>
<dbReference type="Gene3D" id="2.30.30.40">
    <property type="entry name" value="SH3 Domains"/>
    <property type="match status" value="1"/>
</dbReference>
<reference evidence="7" key="2">
    <citation type="journal article" date="2014" name="Nat. Commun.">
        <title>The cavefish genome reveals candidate genes for eye loss.</title>
        <authorList>
            <person name="McGaugh S.E."/>
            <person name="Gross J.B."/>
            <person name="Aken B."/>
            <person name="Blin M."/>
            <person name="Borowsky R."/>
            <person name="Chalopin D."/>
            <person name="Hinaux H."/>
            <person name="Jeffery W.R."/>
            <person name="Keene A."/>
            <person name="Ma L."/>
            <person name="Minx P."/>
            <person name="Murphy D."/>
            <person name="O'Quin K.E."/>
            <person name="Retaux S."/>
            <person name="Rohner N."/>
            <person name="Searle S.M."/>
            <person name="Stahl B.A."/>
            <person name="Tabin C."/>
            <person name="Volff J.N."/>
            <person name="Yoshizawa M."/>
            <person name="Warren W.C."/>
        </authorList>
    </citation>
    <scope>NUCLEOTIDE SEQUENCE [LARGE SCALE GENOMIC DNA]</scope>
    <source>
        <strain evidence="7">female</strain>
    </source>
</reference>
<dbReference type="STRING" id="7994.ENSAMXP00000042396"/>
<dbReference type="GO" id="GO:0005096">
    <property type="term" value="F:GTPase activator activity"/>
    <property type="evidence" value="ECO:0007669"/>
    <property type="project" value="UniProtKB-KW"/>
</dbReference>
<dbReference type="InterPro" id="IPR001452">
    <property type="entry name" value="SH3_domain"/>
</dbReference>
<feature type="region of interest" description="Disordered" evidence="4">
    <location>
        <begin position="73"/>
        <end position="140"/>
    </location>
</feature>
<dbReference type="FunFam" id="2.30.30.40:FF:000056">
    <property type="entry name" value="rho GTPase-activating protein 12 isoform X1"/>
    <property type="match status" value="1"/>
</dbReference>
<dbReference type="InterPro" id="IPR035491">
    <property type="entry name" value="ARHGAP12_SH3"/>
</dbReference>
<dbReference type="SUPFAM" id="SSF50044">
    <property type="entry name" value="SH3-domain"/>
    <property type="match status" value="1"/>
</dbReference>
<dbReference type="InterPro" id="IPR050729">
    <property type="entry name" value="Rho-GAP"/>
</dbReference>
<dbReference type="PROSITE" id="PS50002">
    <property type="entry name" value="SH3"/>
    <property type="match status" value="1"/>
</dbReference>
<name>A0A3B1JL00_ASTMX</name>
<reference evidence="6" key="4">
    <citation type="submission" date="2025-09" db="UniProtKB">
        <authorList>
            <consortium name="Ensembl"/>
        </authorList>
    </citation>
    <scope>IDENTIFICATION</scope>
</reference>
<proteinExistence type="predicted"/>